<feature type="region of interest" description="Disordered" evidence="1">
    <location>
        <begin position="371"/>
        <end position="399"/>
    </location>
</feature>
<gene>
    <name evidence="2" type="ORF">JBS370_LOCUS27942</name>
</gene>
<evidence type="ECO:0000313" key="2">
    <source>
        <dbReference type="EMBL" id="CAF4030759.1"/>
    </source>
</evidence>
<evidence type="ECO:0000256" key="1">
    <source>
        <dbReference type="SAM" id="MobiDB-lite"/>
    </source>
</evidence>
<dbReference type="Proteomes" id="UP000663836">
    <property type="component" value="Unassembled WGS sequence"/>
</dbReference>
<feature type="compositionally biased region" description="Low complexity" evidence="1">
    <location>
        <begin position="373"/>
        <end position="399"/>
    </location>
</feature>
<reference evidence="2" key="1">
    <citation type="submission" date="2021-02" db="EMBL/GenBank/DDBJ databases">
        <authorList>
            <person name="Nowell W R."/>
        </authorList>
    </citation>
    <scope>NUCLEOTIDE SEQUENCE</scope>
</reference>
<accession>A0A819QGZ1</accession>
<dbReference type="SUPFAM" id="SSF50494">
    <property type="entry name" value="Trypsin-like serine proteases"/>
    <property type="match status" value="1"/>
</dbReference>
<dbReference type="InterPro" id="IPR043504">
    <property type="entry name" value="Peptidase_S1_PA_chymotrypsin"/>
</dbReference>
<dbReference type="Pfam" id="PF13365">
    <property type="entry name" value="Trypsin_2"/>
    <property type="match status" value="1"/>
</dbReference>
<protein>
    <recommendedName>
        <fullName evidence="4">Serine protease</fullName>
    </recommendedName>
</protein>
<dbReference type="Gene3D" id="2.40.10.10">
    <property type="entry name" value="Trypsin-like serine proteases"/>
    <property type="match status" value="2"/>
</dbReference>
<organism evidence="2 3">
    <name type="scientific">Rotaria sordida</name>
    <dbReference type="NCBI Taxonomy" id="392033"/>
    <lineage>
        <taxon>Eukaryota</taxon>
        <taxon>Metazoa</taxon>
        <taxon>Spiralia</taxon>
        <taxon>Gnathifera</taxon>
        <taxon>Rotifera</taxon>
        <taxon>Eurotatoria</taxon>
        <taxon>Bdelloidea</taxon>
        <taxon>Philodinida</taxon>
        <taxon>Philodinidae</taxon>
        <taxon>Rotaria</taxon>
    </lineage>
</organism>
<sequence>MNFLAEDSSEIPADLRETSTVKYPSDVLFWGAIFTKGLIPQDGHLIFTKWLHNQRQRICMIDKFSEEQQVILSEINKIPKFVSAERAFFNAQLNSVEQTYTYIYDDSNCKIDLPNISCEDVIVLSLLSIRKLILRIEVIYEHKRTIEIYFGSGFLLNDRLVLTCAHSFDPIQWGKEKVPYKKIHVCYSDPAYETFFSSVNPSNLLIAATVIRRGLEKDNLSNYDELKSDSTDLAILALDKAVTHLQFNEYFEPKLNCSSSKSGAITINSKLFLVSYNGELTDDDALKPYRYLKGPENLTIEKLNYSHHVNYKSISIGNLIQESSSDNQYGMHNCTILPGSSGALIIGSAGQFVGIHNDMIEIGAARHNEEKLLSSSPKASPLIQQQQSSSSRSSSVLGQ</sequence>
<dbReference type="AlphaFoldDB" id="A0A819QGZ1"/>
<comment type="caution">
    <text evidence="2">The sequence shown here is derived from an EMBL/GenBank/DDBJ whole genome shotgun (WGS) entry which is preliminary data.</text>
</comment>
<evidence type="ECO:0008006" key="4">
    <source>
        <dbReference type="Google" id="ProtNLM"/>
    </source>
</evidence>
<dbReference type="InterPro" id="IPR009003">
    <property type="entry name" value="Peptidase_S1_PA"/>
</dbReference>
<evidence type="ECO:0000313" key="3">
    <source>
        <dbReference type="Proteomes" id="UP000663836"/>
    </source>
</evidence>
<name>A0A819QGZ1_9BILA</name>
<proteinExistence type="predicted"/>
<dbReference type="EMBL" id="CAJOBD010005424">
    <property type="protein sequence ID" value="CAF4030759.1"/>
    <property type="molecule type" value="Genomic_DNA"/>
</dbReference>